<reference evidence="2 3" key="1">
    <citation type="submission" date="2019-06" db="EMBL/GenBank/DDBJ databases">
        <title>A chromosome-scale genome assembly of the European perch, Perca fluviatilis.</title>
        <authorList>
            <person name="Roques C."/>
            <person name="Zahm M."/>
            <person name="Cabau C."/>
            <person name="Klopp C."/>
            <person name="Bouchez O."/>
            <person name="Donnadieu C."/>
            <person name="Kuhl H."/>
            <person name="Gislard M."/>
            <person name="Guendouz S."/>
            <person name="Journot L."/>
            <person name="Haffray P."/>
            <person name="Bestin A."/>
            <person name="Morvezen R."/>
            <person name="Feron R."/>
            <person name="Wen M."/>
            <person name="Jouanno E."/>
            <person name="Herpin A."/>
            <person name="Schartl M."/>
            <person name="Postlethwait J."/>
            <person name="Schaerlinger B."/>
            <person name="Chardard D."/>
            <person name="Lecocq T."/>
            <person name="Poncet C."/>
            <person name="Jaffrelo L."/>
            <person name="Lampietro C."/>
            <person name="Guiguen Y."/>
        </authorList>
    </citation>
    <scope>NUCLEOTIDE SEQUENCE [LARGE SCALE GENOMIC DNA]</scope>
    <source>
        <tissue evidence="2">Blood</tissue>
    </source>
</reference>
<proteinExistence type="predicted"/>
<name>A0A6A5FQQ3_PERFL</name>
<organism evidence="2 3">
    <name type="scientific">Perca fluviatilis</name>
    <name type="common">European perch</name>
    <dbReference type="NCBI Taxonomy" id="8168"/>
    <lineage>
        <taxon>Eukaryota</taxon>
        <taxon>Metazoa</taxon>
        <taxon>Chordata</taxon>
        <taxon>Craniata</taxon>
        <taxon>Vertebrata</taxon>
        <taxon>Euteleostomi</taxon>
        <taxon>Actinopterygii</taxon>
        <taxon>Neopterygii</taxon>
        <taxon>Teleostei</taxon>
        <taxon>Neoteleostei</taxon>
        <taxon>Acanthomorphata</taxon>
        <taxon>Eupercaria</taxon>
        <taxon>Perciformes</taxon>
        <taxon>Percoidei</taxon>
        <taxon>Percidae</taxon>
        <taxon>Percinae</taxon>
        <taxon>Perca</taxon>
    </lineage>
</organism>
<protein>
    <submittedName>
        <fullName evidence="2">Uncharacterized protein</fullName>
    </submittedName>
</protein>
<comment type="caution">
    <text evidence="2">The sequence shown here is derived from an EMBL/GenBank/DDBJ whole genome shotgun (WGS) entry which is preliminary data.</text>
</comment>
<feature type="compositionally biased region" description="Polar residues" evidence="1">
    <location>
        <begin position="45"/>
        <end position="54"/>
    </location>
</feature>
<sequence>MQLAEQHGELHYAIIHFSKKPARPRRYKEVEKVVYAAIKFKSASPAPSNDTSSEPPDVIHDVGQEAEEDPDALYSTVNKKRNF</sequence>
<dbReference type="Proteomes" id="UP000465112">
    <property type="component" value="Chromosome 1"/>
</dbReference>
<keyword evidence="3" id="KW-1185">Reference proteome</keyword>
<dbReference type="EMBL" id="VHII01000001">
    <property type="protein sequence ID" value="KAF1394633.1"/>
    <property type="molecule type" value="Genomic_DNA"/>
</dbReference>
<dbReference type="AlphaFoldDB" id="A0A6A5FQQ3"/>
<evidence type="ECO:0000313" key="2">
    <source>
        <dbReference type="EMBL" id="KAF1394633.1"/>
    </source>
</evidence>
<gene>
    <name evidence="2" type="ORF">PFLUV_G00003100</name>
</gene>
<feature type="region of interest" description="Disordered" evidence="1">
    <location>
        <begin position="43"/>
        <end position="83"/>
    </location>
</feature>
<evidence type="ECO:0000313" key="3">
    <source>
        <dbReference type="Proteomes" id="UP000465112"/>
    </source>
</evidence>
<evidence type="ECO:0000256" key="1">
    <source>
        <dbReference type="SAM" id="MobiDB-lite"/>
    </source>
</evidence>
<accession>A0A6A5FQQ3</accession>